<evidence type="ECO:0000256" key="2">
    <source>
        <dbReference type="ARBA" id="ARBA00022692"/>
    </source>
</evidence>
<keyword evidence="8" id="KW-1185">Reference proteome</keyword>
<protein>
    <submittedName>
        <fullName evidence="7">Putative FK506 suppressor Sfk1</fullName>
    </submittedName>
</protein>
<dbReference type="InterPro" id="IPR050911">
    <property type="entry name" value="DRAM/TMEM150_Autophagy_Mod"/>
</dbReference>
<evidence type="ECO:0000313" key="8">
    <source>
        <dbReference type="Proteomes" id="UP000234585"/>
    </source>
</evidence>
<feature type="transmembrane region" description="Helical" evidence="5">
    <location>
        <begin position="131"/>
        <end position="151"/>
    </location>
</feature>
<dbReference type="Proteomes" id="UP000234585">
    <property type="component" value="Unassembled WGS sequence"/>
</dbReference>
<keyword evidence="3 5" id="KW-1133">Transmembrane helix</keyword>
<reference evidence="7 8" key="1">
    <citation type="submission" date="2017-12" db="EMBL/GenBank/DDBJ databases">
        <authorList>
            <consortium name="DOE Joint Genome Institute"/>
            <person name="Haridas S."/>
            <person name="Kjaerbolling I."/>
            <person name="Vesth T.C."/>
            <person name="Frisvad J.C."/>
            <person name="Nybo J.L."/>
            <person name="Theobald S."/>
            <person name="Kuo A."/>
            <person name="Bowyer P."/>
            <person name="Matsuda Y."/>
            <person name="Mondo S."/>
            <person name="Lyhne E.K."/>
            <person name="Kogle M.E."/>
            <person name="Clum A."/>
            <person name="Lipzen A."/>
            <person name="Salamov A."/>
            <person name="Ngan C.Y."/>
            <person name="Daum C."/>
            <person name="Chiniquy J."/>
            <person name="Barry K."/>
            <person name="LaButti K."/>
            <person name="Simmons B.A."/>
            <person name="Magnuson J.K."/>
            <person name="Mortensen U.H."/>
            <person name="Larsen T.O."/>
            <person name="Grigoriev I.V."/>
            <person name="Baker S.E."/>
            <person name="Andersen M.R."/>
            <person name="Nordberg H.P."/>
            <person name="Cantor M.N."/>
            <person name="Hua S.X."/>
        </authorList>
    </citation>
    <scope>NUCLEOTIDE SEQUENCE [LARGE SCALE GENOMIC DNA]</scope>
    <source>
        <strain evidence="7 8">CBS 102.13</strain>
    </source>
</reference>
<dbReference type="PANTHER" id="PTHR21324:SF2">
    <property type="entry name" value="EG:22E5.9 PROTEIN"/>
    <property type="match status" value="1"/>
</dbReference>
<dbReference type="OrthoDB" id="10032492at2759"/>
<feature type="transmembrane region" description="Helical" evidence="5">
    <location>
        <begin position="7"/>
        <end position="29"/>
    </location>
</feature>
<evidence type="ECO:0000256" key="3">
    <source>
        <dbReference type="ARBA" id="ARBA00022989"/>
    </source>
</evidence>
<dbReference type="Pfam" id="PF10277">
    <property type="entry name" value="Frag1"/>
    <property type="match status" value="1"/>
</dbReference>
<proteinExistence type="predicted"/>
<keyword evidence="2 5" id="KW-0812">Transmembrane</keyword>
<organism evidence="7 8">
    <name type="scientific">Aspergillus candidus</name>
    <dbReference type="NCBI Taxonomy" id="41067"/>
    <lineage>
        <taxon>Eukaryota</taxon>
        <taxon>Fungi</taxon>
        <taxon>Dikarya</taxon>
        <taxon>Ascomycota</taxon>
        <taxon>Pezizomycotina</taxon>
        <taxon>Eurotiomycetes</taxon>
        <taxon>Eurotiomycetidae</taxon>
        <taxon>Eurotiales</taxon>
        <taxon>Aspergillaceae</taxon>
        <taxon>Aspergillus</taxon>
        <taxon>Aspergillus subgen. Circumdati</taxon>
    </lineage>
</organism>
<dbReference type="EMBL" id="KZ559150">
    <property type="protein sequence ID" value="PLB36531.1"/>
    <property type="molecule type" value="Genomic_DNA"/>
</dbReference>
<evidence type="ECO:0000256" key="5">
    <source>
        <dbReference type="SAM" id="Phobius"/>
    </source>
</evidence>
<name>A0A2I2F7C8_ASPCN</name>
<feature type="transmembrane region" description="Helical" evidence="5">
    <location>
        <begin position="163"/>
        <end position="188"/>
    </location>
</feature>
<dbReference type="GO" id="GO:0005886">
    <property type="term" value="C:plasma membrane"/>
    <property type="evidence" value="ECO:0007669"/>
    <property type="project" value="TreeGrafter"/>
</dbReference>
<keyword evidence="4 5" id="KW-0472">Membrane</keyword>
<evidence type="ECO:0000313" key="7">
    <source>
        <dbReference type="EMBL" id="PLB36531.1"/>
    </source>
</evidence>
<dbReference type="GeneID" id="36526303"/>
<feature type="transmembrane region" description="Helical" evidence="5">
    <location>
        <begin position="200"/>
        <end position="220"/>
    </location>
</feature>
<evidence type="ECO:0000259" key="6">
    <source>
        <dbReference type="Pfam" id="PF10277"/>
    </source>
</evidence>
<dbReference type="RefSeq" id="XP_024670543.1">
    <property type="nucleotide sequence ID" value="XM_024819143.1"/>
</dbReference>
<evidence type="ECO:0000256" key="1">
    <source>
        <dbReference type="ARBA" id="ARBA00004127"/>
    </source>
</evidence>
<feature type="transmembrane region" description="Helical" evidence="5">
    <location>
        <begin position="97"/>
        <end position="119"/>
    </location>
</feature>
<dbReference type="STRING" id="41067.A0A2I2F7C8"/>
<sequence>MWSVPLWTYPLIAACSWLAMLISMLAYWLEAGEPVYETMRGSRTFPFISDIGSQEPKPVFVFGSFLTMLFLSLSIILKQWPREKDQIVQRSRYTGPFCTYLSILSSIIGSMALVLSAVFDNNHYRTLHDNTSFIFITSFLLSGIFICADYIQVGIHSNWDHEVLVKITTVRLFIVIVELFLSLAFKWASINTSTKHPSAILEWVVAFLFTGHILCFFVDLHPPFRTYLLYEYTSLPMSEIPF</sequence>
<feature type="domain" description="CWH43-like N-terminal" evidence="6">
    <location>
        <begin position="7"/>
        <end position="221"/>
    </location>
</feature>
<dbReference type="AlphaFoldDB" id="A0A2I2F7C8"/>
<dbReference type="GO" id="GO:0012505">
    <property type="term" value="C:endomembrane system"/>
    <property type="evidence" value="ECO:0007669"/>
    <property type="project" value="UniProtKB-SubCell"/>
</dbReference>
<feature type="transmembrane region" description="Helical" evidence="5">
    <location>
        <begin position="59"/>
        <end position="77"/>
    </location>
</feature>
<evidence type="ECO:0000256" key="4">
    <source>
        <dbReference type="ARBA" id="ARBA00023136"/>
    </source>
</evidence>
<gene>
    <name evidence="7" type="ORF">BDW47DRAFT_48297</name>
</gene>
<comment type="subcellular location">
    <subcellularLocation>
        <location evidence="1">Endomembrane system</location>
        <topology evidence="1">Multi-pass membrane protein</topology>
    </subcellularLocation>
</comment>
<dbReference type="PANTHER" id="PTHR21324">
    <property type="entry name" value="FASTING-INDUCIBLE INTEGRAL MEMBRANE PROTEIN TM6P1-RELATED"/>
    <property type="match status" value="1"/>
</dbReference>
<accession>A0A2I2F7C8</accession>
<dbReference type="InterPro" id="IPR019402">
    <property type="entry name" value="CWH43_N"/>
</dbReference>